<evidence type="ECO:0000313" key="6">
    <source>
        <dbReference type="EMBL" id="KYP75621.1"/>
    </source>
</evidence>
<comment type="subcellular location">
    <subcellularLocation>
        <location evidence="1">Nucleus</location>
    </subcellularLocation>
</comment>
<dbReference type="PANTHER" id="PTHR37701">
    <property type="entry name" value="METHYL-CPG-BINDING DOMAIN-CONTAINING PROTEIN 8"/>
    <property type="match status" value="1"/>
</dbReference>
<gene>
    <name evidence="6" type="ORF">KK1_019812</name>
</gene>
<keyword evidence="4" id="KW-0804">Transcription</keyword>
<name>A0A151U8U6_CAJCA</name>
<keyword evidence="7" id="KW-1185">Reference proteome</keyword>
<dbReference type="OMA" id="CGNEQAH"/>
<evidence type="ECO:0000313" key="7">
    <source>
        <dbReference type="Proteomes" id="UP000075243"/>
    </source>
</evidence>
<keyword evidence="2" id="KW-0805">Transcription regulation</keyword>
<evidence type="ECO:0000256" key="1">
    <source>
        <dbReference type="ARBA" id="ARBA00004123"/>
    </source>
</evidence>
<sequence>MATPEPSPDHIDSLPLVDLRLLSQSELYTLSLSGATHRHRRTEDDSVIPKIDRSVFNESAGSRKQTYSKLRLNKQKPNSAVPASSSSFHIPLHIPEPVDQENSQIIALLQQLFGVEPLRNASRRNDAEDRRLVPVQVEFKPPLPEYATLRNVPIDVVDGGQRKRKRGRPRKNENSVTVFAEEPVKVDVDGNGNGNGEGNVAATVIDQGFVVDAVRLDGDPFGEELKRRTLGLETESQLLEFLETLNGEWASQRKKRRIVPASDFCDLLPAGWNVVLTLLKRAGRASVVCRRYVSPGGHQFESCKEISAHLLSVSGAQDRNYLKSSYIDGSQQLSSSMNMASGSIVGHAPTGDMKTDANTSYLSLAGASIHSSHEKQATAPLSIGCENFNSDLSLGCKLADTTGGAFRDFVHQTEDKQLLKSDKNDGNSVQGCSLVEDKLGNVHSEKLVAAVEASDAACNLYIPLVFPTPFSNDNRANGQFSDEINAATCIKGGIGNFVSQDRDAGSCETVPCGNEQAHVDNNRLGLSEKLVEENIQKSSLESSMLAPNSEQKIFADKNLDDVYLTSSLEDMMEIRDGKAIKDDKQQIFCSRDQAEIKDVSTNAKLQSSSEGCSLVSSQNELKNTSISNVDRTQTSMLKDSAEENIFDSDLFSASIDERKCVHSGYISNVSFSSCTQDASEYGGFDFASDLKLTKDVSDNHILSSEEAVIRCLQERSSLSDQNSMMDNLLHRSSESNLFALTGDQHPSAFHDNVNNISNGTFGALKAVDSGCMEPQLGIVSCSNIAVDAYTTSIMQGQSQGCVSVPLGGGILNFDKQSDDGVSKANKSCLSEMAQNEVEIFQTDSTGLPKFRSAECVGNHKALLVYSQFPVEDDKLEKVMIKFNTV</sequence>
<organism evidence="6 7">
    <name type="scientific">Cajanus cajan</name>
    <name type="common">Pigeon pea</name>
    <name type="synonym">Cajanus indicus</name>
    <dbReference type="NCBI Taxonomy" id="3821"/>
    <lineage>
        <taxon>Eukaryota</taxon>
        <taxon>Viridiplantae</taxon>
        <taxon>Streptophyta</taxon>
        <taxon>Embryophyta</taxon>
        <taxon>Tracheophyta</taxon>
        <taxon>Spermatophyta</taxon>
        <taxon>Magnoliopsida</taxon>
        <taxon>eudicotyledons</taxon>
        <taxon>Gunneridae</taxon>
        <taxon>Pentapetalae</taxon>
        <taxon>rosids</taxon>
        <taxon>fabids</taxon>
        <taxon>Fabales</taxon>
        <taxon>Fabaceae</taxon>
        <taxon>Papilionoideae</taxon>
        <taxon>50 kb inversion clade</taxon>
        <taxon>NPAAA clade</taxon>
        <taxon>indigoferoid/millettioid clade</taxon>
        <taxon>Phaseoleae</taxon>
        <taxon>Cajanus</taxon>
    </lineage>
</organism>
<dbReference type="SUPFAM" id="SSF54171">
    <property type="entry name" value="DNA-binding domain"/>
    <property type="match status" value="1"/>
</dbReference>
<dbReference type="Proteomes" id="UP000075243">
    <property type="component" value="Chromosome 1"/>
</dbReference>
<reference evidence="6 7" key="1">
    <citation type="journal article" date="2012" name="Nat. Biotechnol.">
        <title>Draft genome sequence of pigeonpea (Cajanus cajan), an orphan legume crop of resource-poor farmers.</title>
        <authorList>
            <person name="Varshney R.K."/>
            <person name="Chen W."/>
            <person name="Li Y."/>
            <person name="Bharti A.K."/>
            <person name="Saxena R.K."/>
            <person name="Schlueter J.A."/>
            <person name="Donoghue M.T."/>
            <person name="Azam S."/>
            <person name="Fan G."/>
            <person name="Whaley A.M."/>
            <person name="Farmer A.D."/>
            <person name="Sheridan J."/>
            <person name="Iwata A."/>
            <person name="Tuteja R."/>
            <person name="Penmetsa R.V."/>
            <person name="Wu W."/>
            <person name="Upadhyaya H.D."/>
            <person name="Yang S.P."/>
            <person name="Shah T."/>
            <person name="Saxena K.B."/>
            <person name="Michael T."/>
            <person name="McCombie W.R."/>
            <person name="Yang B."/>
            <person name="Zhang G."/>
            <person name="Yang H."/>
            <person name="Wang J."/>
            <person name="Spillane C."/>
            <person name="Cook D.R."/>
            <person name="May G.D."/>
            <person name="Xu X."/>
            <person name="Jackson S.A."/>
        </authorList>
    </citation>
    <scope>NUCLEOTIDE SEQUENCE [LARGE SCALE GENOMIC DNA]</scope>
    <source>
        <strain evidence="7">cv. Asha</strain>
    </source>
</reference>
<evidence type="ECO:0008006" key="8">
    <source>
        <dbReference type="Google" id="ProtNLM"/>
    </source>
</evidence>
<keyword evidence="5" id="KW-0539">Nucleus</keyword>
<proteinExistence type="predicted"/>
<keyword evidence="3" id="KW-0238">DNA-binding</keyword>
<dbReference type="Gramene" id="C.cajan_19255.t">
    <property type="protein sequence ID" value="C.cajan_19255.t"/>
    <property type="gene ID" value="C.cajan_19255"/>
</dbReference>
<dbReference type="GO" id="GO:0005634">
    <property type="term" value="C:nucleus"/>
    <property type="evidence" value="ECO:0007669"/>
    <property type="project" value="UniProtKB-SubCell"/>
</dbReference>
<accession>A0A151U8U6</accession>
<dbReference type="AlphaFoldDB" id="A0A151U8U6"/>
<dbReference type="InterPro" id="IPR016177">
    <property type="entry name" value="DNA-bd_dom_sf"/>
</dbReference>
<dbReference type="PANTHER" id="PTHR37701:SF14">
    <property type="entry name" value="METHYL-CPG-BINDING DOMAIN PROTEIN"/>
    <property type="match status" value="1"/>
</dbReference>
<protein>
    <recommendedName>
        <fullName evidence="8">Methyl-CpG-binding domain-containing protein 8</fullName>
    </recommendedName>
</protein>
<dbReference type="EMBL" id="CM003603">
    <property type="protein sequence ID" value="KYP75621.1"/>
    <property type="molecule type" value="Genomic_DNA"/>
</dbReference>
<evidence type="ECO:0000256" key="4">
    <source>
        <dbReference type="ARBA" id="ARBA00023163"/>
    </source>
</evidence>
<evidence type="ECO:0000256" key="5">
    <source>
        <dbReference type="ARBA" id="ARBA00023242"/>
    </source>
</evidence>
<dbReference type="STRING" id="3821.A0A151U8U6"/>
<evidence type="ECO:0000256" key="3">
    <source>
        <dbReference type="ARBA" id="ARBA00023125"/>
    </source>
</evidence>
<evidence type="ECO:0000256" key="2">
    <source>
        <dbReference type="ARBA" id="ARBA00023015"/>
    </source>
</evidence>
<dbReference type="GO" id="GO:0003677">
    <property type="term" value="F:DNA binding"/>
    <property type="evidence" value="ECO:0007669"/>
    <property type="project" value="UniProtKB-KW"/>
</dbReference>
<dbReference type="InterPro" id="IPR037472">
    <property type="entry name" value="MBD8"/>
</dbReference>